<evidence type="ECO:0000313" key="2">
    <source>
        <dbReference type="Proteomes" id="UP000478505"/>
    </source>
</evidence>
<accession>A0A6B3R5V7</accession>
<gene>
    <name evidence="1" type="ORF">G3567_01420</name>
</gene>
<keyword evidence="2" id="KW-1185">Reference proteome</keyword>
<reference evidence="1 2" key="1">
    <citation type="submission" date="2020-02" db="EMBL/GenBank/DDBJ databases">
        <title>Flavobacteriaceae Psychroflexus bacterium YR1-1, complete genome.</title>
        <authorList>
            <person name="Li Y."/>
            <person name="Wu S."/>
        </authorList>
    </citation>
    <scope>NUCLEOTIDE SEQUENCE [LARGE SCALE GENOMIC DNA]</scope>
    <source>
        <strain evidence="1 2">YR1-1</strain>
    </source>
</reference>
<comment type="caution">
    <text evidence="1">The sequence shown here is derived from an EMBL/GenBank/DDBJ whole genome shotgun (WGS) entry which is preliminary data.</text>
</comment>
<evidence type="ECO:0000313" key="1">
    <source>
        <dbReference type="EMBL" id="NEV92804.1"/>
    </source>
</evidence>
<dbReference type="AlphaFoldDB" id="A0A6B3R5V7"/>
<sequence length="133" mass="15011">MKKDIDTQIPEVEHVYVVAAFEHNVAFKVDEWTIYLVNANSKALETVLVVSKGESQTKTTSVLRKKLEVLPAKSFAKLEFLHEDVLEVDNIFQVTYFLNGKLMHKDFEFPKHSLKPKAVGALPLLSSKGIIAQ</sequence>
<proteinExistence type="predicted"/>
<organism evidence="1 2">
    <name type="scientific">Psychroflexus aurantiacus</name>
    <dbReference type="NCBI Taxonomy" id="2709310"/>
    <lineage>
        <taxon>Bacteria</taxon>
        <taxon>Pseudomonadati</taxon>
        <taxon>Bacteroidota</taxon>
        <taxon>Flavobacteriia</taxon>
        <taxon>Flavobacteriales</taxon>
        <taxon>Flavobacteriaceae</taxon>
        <taxon>Psychroflexus</taxon>
    </lineage>
</organism>
<dbReference type="RefSeq" id="WP_164003421.1">
    <property type="nucleotide sequence ID" value="NZ_JAAIKD010000001.1"/>
</dbReference>
<evidence type="ECO:0008006" key="3">
    <source>
        <dbReference type="Google" id="ProtNLM"/>
    </source>
</evidence>
<protein>
    <recommendedName>
        <fullName evidence="3">Phenylalanyl-tRNA synthetase subunit alpha</fullName>
    </recommendedName>
</protein>
<dbReference type="EMBL" id="JAAIKD010000001">
    <property type="protein sequence ID" value="NEV92804.1"/>
    <property type="molecule type" value="Genomic_DNA"/>
</dbReference>
<dbReference type="Proteomes" id="UP000478505">
    <property type="component" value="Unassembled WGS sequence"/>
</dbReference>
<name>A0A6B3R5V7_9FLAO</name>